<dbReference type="Proteomes" id="UP001500016">
    <property type="component" value="Unassembled WGS sequence"/>
</dbReference>
<evidence type="ECO:0000256" key="2">
    <source>
        <dbReference type="ARBA" id="ARBA00023125"/>
    </source>
</evidence>
<evidence type="ECO:0000313" key="5">
    <source>
        <dbReference type="EMBL" id="GAA2076355.1"/>
    </source>
</evidence>
<sequence length="312" mass="32863">MDVLSDAIAVMRTGVPHSSRTVKSAPWGMRFASSDGAGFHVVLQGSCWLLPPDEGEPVRLAPGDVVFLAHGRGHGLADDPATPLVDVVESGAGDGTWVLSEDVPDGSGPTTLMLCGAYRLNRARAHPLLTGLPDVVHLPARIGAHAELRAAVELLGGELESPGPGSDAVVPALLETLLLYILRAWLRDHAEHDGTGWAAALADPAVARALQAIHADPAHPWTVEALGARSGLSRAAFARRFTTVVGQPPLAYLTWWRMALAGRLLAAGDAPLRVIASRAGYSSEFAFAKAFKREFGVAPGGYRRERGPAARV</sequence>
<dbReference type="Pfam" id="PF12833">
    <property type="entry name" value="HTH_18"/>
    <property type="match status" value="1"/>
</dbReference>
<dbReference type="SUPFAM" id="SSF46689">
    <property type="entry name" value="Homeodomain-like"/>
    <property type="match status" value="2"/>
</dbReference>
<protein>
    <submittedName>
        <fullName evidence="5">AraC family transcriptional regulator</fullName>
    </submittedName>
</protein>
<dbReference type="InterPro" id="IPR009057">
    <property type="entry name" value="Homeodomain-like_sf"/>
</dbReference>
<dbReference type="PRINTS" id="PR00032">
    <property type="entry name" value="HTHARAC"/>
</dbReference>
<proteinExistence type="predicted"/>
<dbReference type="RefSeq" id="WP_344528332.1">
    <property type="nucleotide sequence ID" value="NZ_BAAAPE010000007.1"/>
</dbReference>
<dbReference type="InterPro" id="IPR020449">
    <property type="entry name" value="Tscrpt_reg_AraC-type_HTH"/>
</dbReference>
<organism evidence="5 6">
    <name type="scientific">Streptomyces albiaxialis</name>
    <dbReference type="NCBI Taxonomy" id="329523"/>
    <lineage>
        <taxon>Bacteria</taxon>
        <taxon>Bacillati</taxon>
        <taxon>Actinomycetota</taxon>
        <taxon>Actinomycetes</taxon>
        <taxon>Kitasatosporales</taxon>
        <taxon>Streptomycetaceae</taxon>
        <taxon>Streptomyces</taxon>
    </lineage>
</organism>
<dbReference type="Pfam" id="PF12852">
    <property type="entry name" value="Cupin_6"/>
    <property type="match status" value="1"/>
</dbReference>
<gene>
    <name evidence="5" type="ORF">GCM10009801_31770</name>
</gene>
<evidence type="ECO:0000313" key="6">
    <source>
        <dbReference type="Proteomes" id="UP001500016"/>
    </source>
</evidence>
<dbReference type="SMART" id="SM00342">
    <property type="entry name" value="HTH_ARAC"/>
    <property type="match status" value="1"/>
</dbReference>
<keyword evidence="3" id="KW-0804">Transcription</keyword>
<keyword evidence="6" id="KW-1185">Reference proteome</keyword>
<reference evidence="5 6" key="1">
    <citation type="journal article" date="2019" name="Int. J. Syst. Evol. Microbiol.">
        <title>The Global Catalogue of Microorganisms (GCM) 10K type strain sequencing project: providing services to taxonomists for standard genome sequencing and annotation.</title>
        <authorList>
            <consortium name="The Broad Institute Genomics Platform"/>
            <consortium name="The Broad Institute Genome Sequencing Center for Infectious Disease"/>
            <person name="Wu L."/>
            <person name="Ma J."/>
        </authorList>
    </citation>
    <scope>NUCLEOTIDE SEQUENCE [LARGE SCALE GENOMIC DNA]</scope>
    <source>
        <strain evidence="5 6">JCM 15478</strain>
    </source>
</reference>
<name>A0ABN2VXC3_9ACTN</name>
<evidence type="ECO:0000256" key="3">
    <source>
        <dbReference type="ARBA" id="ARBA00023163"/>
    </source>
</evidence>
<comment type="caution">
    <text evidence="5">The sequence shown here is derived from an EMBL/GenBank/DDBJ whole genome shotgun (WGS) entry which is preliminary data.</text>
</comment>
<dbReference type="PROSITE" id="PS01124">
    <property type="entry name" value="HTH_ARAC_FAMILY_2"/>
    <property type="match status" value="1"/>
</dbReference>
<evidence type="ECO:0000259" key="4">
    <source>
        <dbReference type="PROSITE" id="PS01124"/>
    </source>
</evidence>
<accession>A0ABN2VXC3</accession>
<dbReference type="PANTHER" id="PTHR46796">
    <property type="entry name" value="HTH-TYPE TRANSCRIPTIONAL ACTIVATOR RHAS-RELATED"/>
    <property type="match status" value="1"/>
</dbReference>
<dbReference type="PANTHER" id="PTHR46796:SF7">
    <property type="entry name" value="ARAC FAMILY TRANSCRIPTIONAL REGULATOR"/>
    <property type="match status" value="1"/>
</dbReference>
<dbReference type="InterPro" id="IPR050204">
    <property type="entry name" value="AraC_XylS_family_regulators"/>
</dbReference>
<evidence type="ECO:0000256" key="1">
    <source>
        <dbReference type="ARBA" id="ARBA00023015"/>
    </source>
</evidence>
<keyword evidence="2" id="KW-0238">DNA-binding</keyword>
<dbReference type="InterPro" id="IPR018060">
    <property type="entry name" value="HTH_AraC"/>
</dbReference>
<feature type="domain" description="HTH araC/xylS-type" evidence="4">
    <location>
        <begin position="207"/>
        <end position="305"/>
    </location>
</feature>
<keyword evidence="1" id="KW-0805">Transcription regulation</keyword>
<dbReference type="InterPro" id="IPR032783">
    <property type="entry name" value="AraC_lig"/>
</dbReference>
<dbReference type="EMBL" id="BAAAPE010000007">
    <property type="protein sequence ID" value="GAA2076355.1"/>
    <property type="molecule type" value="Genomic_DNA"/>
</dbReference>
<dbReference type="Gene3D" id="1.10.10.60">
    <property type="entry name" value="Homeodomain-like"/>
    <property type="match status" value="2"/>
</dbReference>